<evidence type="ECO:0008006" key="4">
    <source>
        <dbReference type="Google" id="ProtNLM"/>
    </source>
</evidence>
<proteinExistence type="predicted"/>
<dbReference type="Proteomes" id="UP000095085">
    <property type="component" value="Unassembled WGS sequence"/>
</dbReference>
<keyword evidence="3" id="KW-1185">Reference proteome</keyword>
<name>A0A1E4RGD6_9ASCO</name>
<keyword evidence="1" id="KW-0472">Membrane</keyword>
<keyword evidence="1" id="KW-1133">Transmembrane helix</keyword>
<dbReference type="RefSeq" id="XP_020075399.1">
    <property type="nucleotide sequence ID" value="XM_020222559.1"/>
</dbReference>
<dbReference type="GeneID" id="30997108"/>
<dbReference type="AlphaFoldDB" id="A0A1E4RGD6"/>
<dbReference type="OrthoDB" id="5584028at2759"/>
<sequence>MDIRANERFHLLPRERLGVIGTLGGIVGAMSGFYEGIKLSSLRYLVENGHRLPRTVGGWYFYHKKKNYVMILNGCRQGLKTGSKYAAGVTAFFGMEYLFDVYLRNNTIDFLNTTLTGVIMAGLYGRLHQLSRVQSINYIKKGGFLGLSIGITQDLMIWTRGGYIWYLHKLGIKNPRFQKQSESPFKA</sequence>
<reference evidence="3" key="1">
    <citation type="submission" date="2016-05" db="EMBL/GenBank/DDBJ databases">
        <title>Comparative genomics of biotechnologically important yeasts.</title>
        <authorList>
            <consortium name="DOE Joint Genome Institute"/>
            <person name="Riley R."/>
            <person name="Haridas S."/>
            <person name="Wolfe K.H."/>
            <person name="Lopes M.R."/>
            <person name="Hittinger C.T."/>
            <person name="Goker M."/>
            <person name="Salamov A."/>
            <person name="Wisecaver J."/>
            <person name="Long T.M."/>
            <person name="Aerts A.L."/>
            <person name="Barry K."/>
            <person name="Choi C."/>
            <person name="Clum A."/>
            <person name="Coughlan A.Y."/>
            <person name="Deshpande S."/>
            <person name="Douglass A.P."/>
            <person name="Hanson S.J."/>
            <person name="Klenk H.-P."/>
            <person name="Labutti K."/>
            <person name="Lapidus A."/>
            <person name="Lindquist E."/>
            <person name="Lipzen A."/>
            <person name="Meier-Kolthoff J.P."/>
            <person name="Ohm R.A."/>
            <person name="Otillar R.P."/>
            <person name="Pangilinan J."/>
            <person name="Peng Y."/>
            <person name="Rokas A."/>
            <person name="Rosa C.A."/>
            <person name="Scheuner C."/>
            <person name="Sibirny A.A."/>
            <person name="Slot J.C."/>
            <person name="Stielow J.B."/>
            <person name="Sun H."/>
            <person name="Kurtzman C.P."/>
            <person name="Blackwell M."/>
            <person name="Grigoriev I.V."/>
            <person name="Jeffries T.W."/>
        </authorList>
    </citation>
    <scope>NUCLEOTIDE SEQUENCE [LARGE SCALE GENOMIC DNA]</scope>
    <source>
        <strain evidence="3">NRRL Y-1933</strain>
    </source>
</reference>
<feature type="transmembrane region" description="Helical" evidence="1">
    <location>
        <begin position="17"/>
        <end position="34"/>
    </location>
</feature>
<dbReference type="STRING" id="984485.A0A1E4RGD6"/>
<organism evidence="2 3">
    <name type="scientific">Hyphopichia burtonii NRRL Y-1933</name>
    <dbReference type="NCBI Taxonomy" id="984485"/>
    <lineage>
        <taxon>Eukaryota</taxon>
        <taxon>Fungi</taxon>
        <taxon>Dikarya</taxon>
        <taxon>Ascomycota</taxon>
        <taxon>Saccharomycotina</taxon>
        <taxon>Pichiomycetes</taxon>
        <taxon>Debaryomycetaceae</taxon>
        <taxon>Hyphopichia</taxon>
    </lineage>
</organism>
<keyword evidence="1" id="KW-0812">Transmembrane</keyword>
<dbReference type="PANTHER" id="PTHR37852:SF1">
    <property type="entry name" value="HIG1 DOMAIN-CONTAINING PROTEIN"/>
    <property type="match status" value="1"/>
</dbReference>
<dbReference type="EMBL" id="KV454542">
    <property type="protein sequence ID" value="ODV66332.1"/>
    <property type="molecule type" value="Genomic_DNA"/>
</dbReference>
<gene>
    <name evidence="2" type="ORF">HYPBUDRAFT_162278</name>
</gene>
<evidence type="ECO:0000256" key="1">
    <source>
        <dbReference type="SAM" id="Phobius"/>
    </source>
</evidence>
<dbReference type="PANTHER" id="PTHR37852">
    <property type="entry name" value="YALI0B21208P"/>
    <property type="match status" value="1"/>
</dbReference>
<evidence type="ECO:0000313" key="3">
    <source>
        <dbReference type="Proteomes" id="UP000095085"/>
    </source>
</evidence>
<evidence type="ECO:0000313" key="2">
    <source>
        <dbReference type="EMBL" id="ODV66332.1"/>
    </source>
</evidence>
<accession>A0A1E4RGD6</accession>
<protein>
    <recommendedName>
        <fullName evidence="4">Tim17-domain-containing protein</fullName>
    </recommendedName>
</protein>